<evidence type="ECO:0000313" key="2">
    <source>
        <dbReference type="Proteomes" id="UP000607559"/>
    </source>
</evidence>
<sequence>MHRREFLKNAVPASLAIPSLFRGFQLSALAAGHPLVRAMMGPPQTTDHVLVLVQLQGGNDGLNTVIPLEYYSEYINARPNIYIPKEKALALTGVDKIGLHPALTGLQSLYNEGKLNIIQSVGYPAPSFSHFRATDIWMTASDSATVLDTGWNGRQLDYEYPGFPNGYPNNNMPDPLGIRIGSVSTLNFQGPNINMAMSITNPTNFYNLLNGVQDPAPNTPAGKELTYVRTIAQETQQYAQVIKAAANKVPQQSTYPSNNPLADQLKIVARLIAGGLRTPLYLVSYGSFDTHSHQVNSTDTTTGTHANLLQNVGDAIKAFQDDLKYLQVEQRVLGMTFSEFGRRIKSNASTGTDHGSAAPVFVFGNGVTPGVTGNTPVVPANVNVNDNLDFQYDFRNVYSTMLNNWFCVDESGLEAIMYTNYDPLPIISDSACHPSAPTLSGNALISNYPNPFSNTTTIFFKTTGGHVSIRLADDEGRWLETLVDGDYPPGNYSIYFNGSRLGNGMYYAHFQSANGKQTRTISKIK</sequence>
<dbReference type="Pfam" id="PF07394">
    <property type="entry name" value="DUF1501"/>
    <property type="match status" value="1"/>
</dbReference>
<comment type="caution">
    <text evidence="1">The sequence shown here is derived from an EMBL/GenBank/DDBJ whole genome shotgun (WGS) entry which is preliminary data.</text>
</comment>
<dbReference type="AlphaFoldDB" id="A0A8J2UHL8"/>
<keyword evidence="2" id="KW-1185">Reference proteome</keyword>
<reference evidence="1" key="2">
    <citation type="submission" date="2020-09" db="EMBL/GenBank/DDBJ databases">
        <authorList>
            <person name="Sun Q."/>
            <person name="Zhou Y."/>
        </authorList>
    </citation>
    <scope>NUCLEOTIDE SEQUENCE</scope>
    <source>
        <strain evidence="1">CGMCC 1.15448</strain>
    </source>
</reference>
<name>A0A8J2UHL8_9BACT</name>
<reference evidence="1" key="1">
    <citation type="journal article" date="2014" name="Int. J. Syst. Evol. Microbiol.">
        <title>Complete genome sequence of Corynebacterium casei LMG S-19264T (=DSM 44701T), isolated from a smear-ripened cheese.</title>
        <authorList>
            <consortium name="US DOE Joint Genome Institute (JGI-PGF)"/>
            <person name="Walter F."/>
            <person name="Albersmeier A."/>
            <person name="Kalinowski J."/>
            <person name="Ruckert C."/>
        </authorList>
    </citation>
    <scope>NUCLEOTIDE SEQUENCE</scope>
    <source>
        <strain evidence="1">CGMCC 1.15448</strain>
    </source>
</reference>
<dbReference type="PANTHER" id="PTHR43737:SF1">
    <property type="entry name" value="DUF1501 DOMAIN-CONTAINING PROTEIN"/>
    <property type="match status" value="1"/>
</dbReference>
<dbReference type="Proteomes" id="UP000607559">
    <property type="component" value="Unassembled WGS sequence"/>
</dbReference>
<evidence type="ECO:0000313" key="1">
    <source>
        <dbReference type="EMBL" id="GGB17416.1"/>
    </source>
</evidence>
<dbReference type="EMBL" id="BMJC01000005">
    <property type="protein sequence ID" value="GGB17416.1"/>
    <property type="molecule type" value="Genomic_DNA"/>
</dbReference>
<proteinExistence type="predicted"/>
<dbReference type="PANTHER" id="PTHR43737">
    <property type="entry name" value="BLL7424 PROTEIN"/>
    <property type="match status" value="1"/>
</dbReference>
<accession>A0A8J2UHL8</accession>
<evidence type="ECO:0008006" key="3">
    <source>
        <dbReference type="Google" id="ProtNLM"/>
    </source>
</evidence>
<organism evidence="1 2">
    <name type="scientific">Puia dinghuensis</name>
    <dbReference type="NCBI Taxonomy" id="1792502"/>
    <lineage>
        <taxon>Bacteria</taxon>
        <taxon>Pseudomonadati</taxon>
        <taxon>Bacteroidota</taxon>
        <taxon>Chitinophagia</taxon>
        <taxon>Chitinophagales</taxon>
        <taxon>Chitinophagaceae</taxon>
        <taxon>Puia</taxon>
    </lineage>
</organism>
<dbReference type="RefSeq" id="WP_188936352.1">
    <property type="nucleotide sequence ID" value="NZ_BMJC01000005.1"/>
</dbReference>
<protein>
    <recommendedName>
        <fullName evidence="3">DUF1501 domain-containing protein</fullName>
    </recommendedName>
</protein>
<gene>
    <name evidence="1" type="ORF">GCM10011511_46510</name>
</gene>
<dbReference type="InterPro" id="IPR010869">
    <property type="entry name" value="DUF1501"/>
</dbReference>